<comment type="catalytic activity">
    <reaction evidence="5">
        <text>GTP + ATP = guanosine 3'-diphosphate 5'-triphosphate + AMP</text>
        <dbReference type="Rhea" id="RHEA:22088"/>
        <dbReference type="ChEBI" id="CHEBI:30616"/>
        <dbReference type="ChEBI" id="CHEBI:37565"/>
        <dbReference type="ChEBI" id="CHEBI:142410"/>
        <dbReference type="ChEBI" id="CHEBI:456215"/>
        <dbReference type="EC" id="2.7.6.5"/>
    </reaction>
</comment>
<dbReference type="OrthoDB" id="9805041at2"/>
<evidence type="ECO:0000256" key="5">
    <source>
        <dbReference type="ARBA" id="ARBA00048244"/>
    </source>
</evidence>
<evidence type="ECO:0000256" key="4">
    <source>
        <dbReference type="ARBA" id="ARBA00032407"/>
    </source>
</evidence>
<organism evidence="11 12">
    <name type="scientific">Ferrovibrio terrae</name>
    <dbReference type="NCBI Taxonomy" id="2594003"/>
    <lineage>
        <taxon>Bacteria</taxon>
        <taxon>Pseudomonadati</taxon>
        <taxon>Pseudomonadota</taxon>
        <taxon>Alphaproteobacteria</taxon>
        <taxon>Rhodospirillales</taxon>
        <taxon>Rhodospirillaceae</taxon>
        <taxon>Ferrovibrio</taxon>
    </lineage>
</organism>
<dbReference type="NCBIfam" id="TIGR00691">
    <property type="entry name" value="spoT_relA"/>
    <property type="match status" value="1"/>
</dbReference>
<evidence type="ECO:0000256" key="3">
    <source>
        <dbReference type="ARBA" id="ARBA00029754"/>
    </source>
</evidence>
<accession>A0A516H553</accession>
<dbReference type="InterPro" id="IPR012675">
    <property type="entry name" value="Beta-grasp_dom_sf"/>
</dbReference>
<dbReference type="SMART" id="SM00471">
    <property type="entry name" value="HDc"/>
    <property type="match status" value="1"/>
</dbReference>
<dbReference type="Gene3D" id="1.10.3210.10">
    <property type="entry name" value="Hypothetical protein af1432"/>
    <property type="match status" value="1"/>
</dbReference>
<dbReference type="GO" id="GO:0005886">
    <property type="term" value="C:plasma membrane"/>
    <property type="evidence" value="ECO:0007669"/>
    <property type="project" value="TreeGrafter"/>
</dbReference>
<dbReference type="KEGG" id="fer:FNB15_17035"/>
<feature type="domain" description="ACT" evidence="8">
    <location>
        <begin position="654"/>
        <end position="728"/>
    </location>
</feature>
<protein>
    <recommendedName>
        <fullName evidence="2">GTP pyrophosphokinase rsh</fullName>
        <ecNumber evidence="1">2.7.6.5</ecNumber>
    </recommendedName>
    <alternativeName>
        <fullName evidence="4">(p)ppGpp synthase</fullName>
    </alternativeName>
    <alternativeName>
        <fullName evidence="3">ATP:GTP 3'-pyrophosphotransferase</fullName>
    </alternativeName>
</protein>
<dbReference type="PANTHER" id="PTHR21262">
    <property type="entry name" value="GUANOSINE-3',5'-BIS DIPHOSPHATE 3'-PYROPHOSPHOHYDROLASE"/>
    <property type="match status" value="1"/>
</dbReference>
<dbReference type="CDD" id="cd04876">
    <property type="entry name" value="ACT_RelA-SpoT"/>
    <property type="match status" value="1"/>
</dbReference>
<evidence type="ECO:0000256" key="7">
    <source>
        <dbReference type="SAM" id="MobiDB-lite"/>
    </source>
</evidence>
<evidence type="ECO:0000256" key="1">
    <source>
        <dbReference type="ARBA" id="ARBA00013251"/>
    </source>
</evidence>
<proteinExistence type="inferred from homology"/>
<dbReference type="InterPro" id="IPR002912">
    <property type="entry name" value="ACT_dom"/>
</dbReference>
<evidence type="ECO:0000259" key="9">
    <source>
        <dbReference type="PROSITE" id="PS51831"/>
    </source>
</evidence>
<dbReference type="FunFam" id="3.30.460.10:FF:000001">
    <property type="entry name" value="GTP pyrophosphokinase RelA"/>
    <property type="match status" value="1"/>
</dbReference>
<comment type="function">
    <text evidence="6">In eubacteria ppGpp (guanosine 3'-diphosphate 5'-diphosphate) is a mediator of the stringent response that coordinates a variety of cellular activities in response to changes in nutritional abundance.</text>
</comment>
<dbReference type="GO" id="GO:0008728">
    <property type="term" value="F:GTP diphosphokinase activity"/>
    <property type="evidence" value="ECO:0007669"/>
    <property type="project" value="UniProtKB-EC"/>
</dbReference>
<dbReference type="FunFam" id="1.10.3210.10:FF:000001">
    <property type="entry name" value="GTP pyrophosphokinase RelA"/>
    <property type="match status" value="1"/>
</dbReference>
<dbReference type="CDD" id="cd01668">
    <property type="entry name" value="TGS_RSH"/>
    <property type="match status" value="1"/>
</dbReference>
<dbReference type="InterPro" id="IPR004095">
    <property type="entry name" value="TGS"/>
</dbReference>
<dbReference type="SUPFAM" id="SSF81271">
    <property type="entry name" value="TGS-like"/>
    <property type="match status" value="1"/>
</dbReference>
<dbReference type="InterPro" id="IPR045600">
    <property type="entry name" value="RelA/SpoT_AH_RIS"/>
</dbReference>
<dbReference type="Pfam" id="PF13328">
    <property type="entry name" value="HD_4"/>
    <property type="match status" value="1"/>
</dbReference>
<evidence type="ECO:0000256" key="2">
    <source>
        <dbReference type="ARBA" id="ARBA00014315"/>
    </source>
</evidence>
<dbReference type="SUPFAM" id="SSF109604">
    <property type="entry name" value="HD-domain/PDEase-like"/>
    <property type="match status" value="1"/>
</dbReference>
<dbReference type="Gene3D" id="3.30.70.260">
    <property type="match status" value="1"/>
</dbReference>
<dbReference type="AlphaFoldDB" id="A0A516H553"/>
<keyword evidence="11" id="KW-0378">Hydrolase</keyword>
<dbReference type="InterPro" id="IPR003607">
    <property type="entry name" value="HD/PDEase_dom"/>
</dbReference>
<evidence type="ECO:0000256" key="6">
    <source>
        <dbReference type="RuleBase" id="RU003847"/>
    </source>
</evidence>
<feature type="region of interest" description="Disordered" evidence="7">
    <location>
        <begin position="553"/>
        <end position="580"/>
    </location>
</feature>
<dbReference type="InterPro" id="IPR006674">
    <property type="entry name" value="HD_domain"/>
</dbReference>
<dbReference type="CDD" id="cd00077">
    <property type="entry name" value="HDc"/>
    <property type="match status" value="1"/>
</dbReference>
<dbReference type="EMBL" id="CP041636">
    <property type="protein sequence ID" value="QDO98866.1"/>
    <property type="molecule type" value="Genomic_DNA"/>
</dbReference>
<dbReference type="InterPro" id="IPR004811">
    <property type="entry name" value="RelA/Spo_fam"/>
</dbReference>
<keyword evidence="12" id="KW-1185">Reference proteome</keyword>
<feature type="domain" description="HD" evidence="9">
    <location>
        <begin position="49"/>
        <end position="148"/>
    </location>
</feature>
<dbReference type="GO" id="GO:0015949">
    <property type="term" value="P:nucleobase-containing small molecule interconversion"/>
    <property type="evidence" value="ECO:0007669"/>
    <property type="project" value="UniProtKB-ARBA"/>
</dbReference>
<dbReference type="InterPro" id="IPR033655">
    <property type="entry name" value="TGS_RelA/SpoT"/>
</dbReference>
<evidence type="ECO:0000313" key="12">
    <source>
        <dbReference type="Proteomes" id="UP000317496"/>
    </source>
</evidence>
<evidence type="ECO:0000259" key="8">
    <source>
        <dbReference type="PROSITE" id="PS51671"/>
    </source>
</evidence>
<name>A0A516H553_9PROT</name>
<dbReference type="PROSITE" id="PS51671">
    <property type="entry name" value="ACT"/>
    <property type="match status" value="1"/>
</dbReference>
<comment type="similarity">
    <text evidence="6">Belongs to the relA/spoT family.</text>
</comment>
<dbReference type="Pfam" id="PF04607">
    <property type="entry name" value="RelA_SpoT"/>
    <property type="match status" value="1"/>
</dbReference>
<dbReference type="SUPFAM" id="SSF55021">
    <property type="entry name" value="ACT-like"/>
    <property type="match status" value="1"/>
</dbReference>
<dbReference type="CDD" id="cd05399">
    <property type="entry name" value="NT_Rel-Spo_like"/>
    <property type="match status" value="1"/>
</dbReference>
<gene>
    <name evidence="11" type="ORF">FNB15_17035</name>
</gene>
<dbReference type="InterPro" id="IPR012676">
    <property type="entry name" value="TGS-like"/>
</dbReference>
<dbReference type="EC" id="2.7.6.5" evidence="1"/>
<dbReference type="GO" id="GO:0015969">
    <property type="term" value="P:guanosine tetraphosphate metabolic process"/>
    <property type="evidence" value="ECO:0007669"/>
    <property type="project" value="InterPro"/>
</dbReference>
<dbReference type="PROSITE" id="PS51831">
    <property type="entry name" value="HD"/>
    <property type="match status" value="1"/>
</dbReference>
<dbReference type="Gene3D" id="3.30.460.10">
    <property type="entry name" value="Beta Polymerase, domain 2"/>
    <property type="match status" value="1"/>
</dbReference>
<evidence type="ECO:0000259" key="10">
    <source>
        <dbReference type="PROSITE" id="PS51880"/>
    </source>
</evidence>
<dbReference type="PROSITE" id="PS51880">
    <property type="entry name" value="TGS"/>
    <property type="match status" value="1"/>
</dbReference>
<dbReference type="GO" id="GO:0042594">
    <property type="term" value="P:response to starvation"/>
    <property type="evidence" value="ECO:0007669"/>
    <property type="project" value="TreeGrafter"/>
</dbReference>
<dbReference type="InterPro" id="IPR043519">
    <property type="entry name" value="NT_sf"/>
</dbReference>
<dbReference type="Pfam" id="PF13291">
    <property type="entry name" value="ACT_4"/>
    <property type="match status" value="1"/>
</dbReference>
<dbReference type="SMART" id="SM00954">
    <property type="entry name" value="RelA_SpoT"/>
    <property type="match status" value="1"/>
</dbReference>
<dbReference type="SUPFAM" id="SSF81301">
    <property type="entry name" value="Nucleotidyltransferase"/>
    <property type="match status" value="1"/>
</dbReference>
<dbReference type="Pfam" id="PF02824">
    <property type="entry name" value="TGS"/>
    <property type="match status" value="1"/>
</dbReference>
<dbReference type="InterPro" id="IPR007685">
    <property type="entry name" value="RelA_SpoT"/>
</dbReference>
<dbReference type="GO" id="GO:0008893">
    <property type="term" value="F:guanosine-3',5'-bis(diphosphate) 3'-diphosphatase activity"/>
    <property type="evidence" value="ECO:0007669"/>
    <property type="project" value="TreeGrafter"/>
</dbReference>
<dbReference type="FunFam" id="3.10.20.30:FF:000002">
    <property type="entry name" value="GTP pyrophosphokinase (RelA/SpoT)"/>
    <property type="match status" value="1"/>
</dbReference>
<dbReference type="PANTHER" id="PTHR21262:SF36">
    <property type="entry name" value="BIFUNCTIONAL (P)PPGPP SYNTHASE_HYDROLASE SPOT"/>
    <property type="match status" value="1"/>
</dbReference>
<dbReference type="Proteomes" id="UP000317496">
    <property type="component" value="Chromosome"/>
</dbReference>
<evidence type="ECO:0000313" key="11">
    <source>
        <dbReference type="EMBL" id="QDO98866.1"/>
    </source>
</evidence>
<dbReference type="Gene3D" id="3.10.20.30">
    <property type="match status" value="1"/>
</dbReference>
<reference evidence="11 12" key="1">
    <citation type="submission" date="2019-07" db="EMBL/GenBank/DDBJ databases">
        <title>Genome sequencing for Ferrovibrio sp. K5.</title>
        <authorList>
            <person name="Park S.-J."/>
        </authorList>
    </citation>
    <scope>NUCLEOTIDE SEQUENCE [LARGE SCALE GENOMIC DNA]</scope>
    <source>
        <strain evidence="11 12">K5</strain>
    </source>
</reference>
<feature type="domain" description="TGS" evidence="10">
    <location>
        <begin position="390"/>
        <end position="455"/>
    </location>
</feature>
<sequence length="728" mass="81558">MRPRVMRQVELLEKVLAYDPSADEDLLNRAYVFSMKAHGAQKRASGDPYFSHPVEVAGILAGMKLDATAIATGLLHDTLEDTVATPEEIQKNFGADVLRLVDGVTKLSRIELQSDRTRQAENFRKLLLAMSNDIRVLLVKLADRLHNMRTLHFIKDPDKRRRIAKETMEIYVPLADRIGMQDLREELEDLAFAELNGDARASIIARLDQLRNESGSLVDRIVDKLKRTLAEQGVDAWVSGREKRPYSIWQKMQRKNIAFEQLSDIMAFRIVMADIAACYHALGVVHQTWPSVPGRFKDYLSTPKQNGYRSLHTTVIGPENKRIEIQIRTNEMHTIADLGVAAHWQYKQNGGSHAPAPEAEARQYRWLRELLEILDQASDPEEFLEHTKLNMFQDQVFCFSPKGDLIALPRDATVVDFAYAVHSDVGDTAVGAKVNGRVVPLRTVLRNGDQVEILRSKVTAPNPTWLNFVKSGRAKSCINRFIRQQQRGQYHELGKAILTKAFKEHDSSATEKVLEPVVKVLKLRNADDVFVGVGEGNFTARQVINIVFPGQKEDEADKAPPLPRPHRQPTDHSKAGSGIPIRGLIPGMAMHFAGCCHPLPGDRIVGIVTTGKGVTIHTIDCETLEQFAEQPERWLDLAWDPPSDAEKTHGHVGRVNLLINNEPGALSAVTTIIAKHKGNITNLKITNRTTDFFEMFVDIEVRDVKHLTNIIAALRATSVISSVERARG</sequence>
<dbReference type="InterPro" id="IPR045865">
    <property type="entry name" value="ACT-like_dom_sf"/>
</dbReference>
<dbReference type="Pfam" id="PF19296">
    <property type="entry name" value="RelA_AH_RIS"/>
    <property type="match status" value="1"/>
</dbReference>